<dbReference type="Pfam" id="PF23562">
    <property type="entry name" value="AMP-binding_C_3"/>
    <property type="match status" value="1"/>
</dbReference>
<evidence type="ECO:0000313" key="4">
    <source>
        <dbReference type="EMBL" id="PHV67806.1"/>
    </source>
</evidence>
<dbReference type="RefSeq" id="WP_099382465.1">
    <property type="nucleotide sequence ID" value="NZ_PEBD01000005.1"/>
</dbReference>
<dbReference type="GO" id="GO:0005524">
    <property type="term" value="F:ATP binding"/>
    <property type="evidence" value="ECO:0007669"/>
    <property type="project" value="UniProtKB-KW"/>
</dbReference>
<keyword evidence="1" id="KW-0547">Nucleotide-binding</keyword>
<feature type="domain" description="AMP-dependent synthetase/ligase" evidence="3">
    <location>
        <begin position="41"/>
        <end position="390"/>
    </location>
</feature>
<protein>
    <submittedName>
        <fullName evidence="4">Long-chain fatty acid--CoA ligase</fullName>
    </submittedName>
</protein>
<keyword evidence="4" id="KW-0436">Ligase</keyword>
<evidence type="ECO:0000313" key="5">
    <source>
        <dbReference type="Proteomes" id="UP000225108"/>
    </source>
</evidence>
<name>A0A2G3PPW6_WILMA</name>
<accession>A0A2G3PPW6</accession>
<reference evidence="4 5" key="1">
    <citation type="submission" date="2017-10" db="EMBL/GenBank/DDBJ databases">
        <title>The draft genome sequence of Williamsia sp. BULT 1.1 isolated from the semi-arid grassland soils from South Africa.</title>
        <authorList>
            <person name="Kabwe M.H."/>
            <person name="Govender N."/>
            <person name="Mutseka Lunga P."/>
            <person name="Vikram S."/>
            <person name="Makhalanyane T.P."/>
        </authorList>
    </citation>
    <scope>NUCLEOTIDE SEQUENCE [LARGE SCALE GENOMIC DNA]</scope>
    <source>
        <strain evidence="4 5">BULT 1.1</strain>
    </source>
</reference>
<evidence type="ECO:0000259" key="3">
    <source>
        <dbReference type="Pfam" id="PF00501"/>
    </source>
</evidence>
<dbReference type="GO" id="GO:0016020">
    <property type="term" value="C:membrane"/>
    <property type="evidence" value="ECO:0007669"/>
    <property type="project" value="TreeGrafter"/>
</dbReference>
<dbReference type="CDD" id="cd05907">
    <property type="entry name" value="VL_LC_FACS_like"/>
    <property type="match status" value="1"/>
</dbReference>
<dbReference type="AlphaFoldDB" id="A0A2G3PPW6"/>
<dbReference type="Pfam" id="PF00501">
    <property type="entry name" value="AMP-binding"/>
    <property type="match status" value="1"/>
</dbReference>
<dbReference type="EMBL" id="PEBD01000005">
    <property type="protein sequence ID" value="PHV67806.1"/>
    <property type="molecule type" value="Genomic_DNA"/>
</dbReference>
<gene>
    <name evidence="4" type="ORF">CSW57_07875</name>
</gene>
<dbReference type="PANTHER" id="PTHR43272:SF33">
    <property type="entry name" value="AMP-BINDING DOMAIN-CONTAINING PROTEIN-RELATED"/>
    <property type="match status" value="1"/>
</dbReference>
<organism evidence="4 5">
    <name type="scientific">Williamsia marianensis</name>
    <dbReference type="NCBI Taxonomy" id="85044"/>
    <lineage>
        <taxon>Bacteria</taxon>
        <taxon>Bacillati</taxon>
        <taxon>Actinomycetota</taxon>
        <taxon>Actinomycetes</taxon>
        <taxon>Mycobacteriales</taxon>
        <taxon>Nocardiaceae</taxon>
        <taxon>Williamsia</taxon>
    </lineage>
</organism>
<dbReference type="SUPFAM" id="SSF56801">
    <property type="entry name" value="Acetyl-CoA synthetase-like"/>
    <property type="match status" value="1"/>
</dbReference>
<proteinExistence type="predicted"/>
<comment type="caution">
    <text evidence="4">The sequence shown here is derived from an EMBL/GenBank/DDBJ whole genome shotgun (WGS) entry which is preliminary data.</text>
</comment>
<dbReference type="Proteomes" id="UP000225108">
    <property type="component" value="Unassembled WGS sequence"/>
</dbReference>
<evidence type="ECO:0000256" key="1">
    <source>
        <dbReference type="ARBA" id="ARBA00022741"/>
    </source>
</evidence>
<dbReference type="InterPro" id="IPR000873">
    <property type="entry name" value="AMP-dep_synth/lig_dom"/>
</dbReference>
<dbReference type="PANTHER" id="PTHR43272">
    <property type="entry name" value="LONG-CHAIN-FATTY-ACID--COA LIGASE"/>
    <property type="match status" value="1"/>
</dbReference>
<evidence type="ECO:0000256" key="2">
    <source>
        <dbReference type="ARBA" id="ARBA00022840"/>
    </source>
</evidence>
<keyword evidence="2" id="KW-0067">ATP-binding</keyword>
<dbReference type="InterPro" id="IPR042099">
    <property type="entry name" value="ANL_N_sf"/>
</dbReference>
<dbReference type="PROSITE" id="PS00455">
    <property type="entry name" value="AMP_BINDING"/>
    <property type="match status" value="1"/>
</dbReference>
<sequence>MKQISHGGTGLDLLADENLYDRVRKVFGSNSLRQILVAGADGPALSGAQADDEVRQRAGILSERGVRRGDRVAILSTTSLDWVLTDLAVLALGAVVVPVYPTSSAQQIAHILADSGAVLGIADTDTDSHRLVEGGVPAITFDDLIDASAAALDIEDTLAACVADDVAMIVYTSGTTGPAKGCVISHRNMFAAASNTVLRTGDMFVDPTAVTALALPLSHVFGQTILFAGLLGGTKTHFISSIPELIPQLPSISPSFLALVPYALEKIRKIARQGLTPADEAGAIARGHTALTSTELDAAEPVAGLLGGRLTNVISGGASLDATTVAFYAGFGVRLLNCYGMTETATAVTVNEPMTNRVGTVGRPIPGTTVAIADDGEVLVGGANVSRGYWGAAADKTAVDAEGWLHTGDIGELDADGYLVITGRKKEILVTSGGKNVAPTPLEDRIRLHPLVSNCIVIADGRPFVTALVTLDQAQYARWRKETTDATDDLTDTRLTRAVQQAIDDANSLVSRAESIREFRIVEGDFTVQEGLLTSSLKLRRTNIIDTHRHLVDELYAIRV</sequence>
<dbReference type="InterPro" id="IPR020845">
    <property type="entry name" value="AMP-binding_CS"/>
</dbReference>
<dbReference type="Gene3D" id="3.40.50.12780">
    <property type="entry name" value="N-terminal domain of ligase-like"/>
    <property type="match status" value="1"/>
</dbReference>
<dbReference type="GO" id="GO:0004467">
    <property type="term" value="F:long-chain fatty acid-CoA ligase activity"/>
    <property type="evidence" value="ECO:0007669"/>
    <property type="project" value="TreeGrafter"/>
</dbReference>